<feature type="domain" description="CheW-like" evidence="1">
    <location>
        <begin position="353"/>
        <end position="506"/>
    </location>
</feature>
<accession>A0ABX1F0C3</accession>
<gene>
    <name evidence="2" type="ORF">HB662_13395</name>
</gene>
<dbReference type="Gene3D" id="2.30.30.40">
    <property type="entry name" value="SH3 Domains"/>
    <property type="match status" value="2"/>
</dbReference>
<dbReference type="InterPro" id="IPR036061">
    <property type="entry name" value="CheW-like_dom_sf"/>
</dbReference>
<organism evidence="2 3">
    <name type="scientific">Falsiroseomonas frigidaquae</name>
    <dbReference type="NCBI Taxonomy" id="487318"/>
    <lineage>
        <taxon>Bacteria</taxon>
        <taxon>Pseudomonadati</taxon>
        <taxon>Pseudomonadota</taxon>
        <taxon>Alphaproteobacteria</taxon>
        <taxon>Acetobacterales</taxon>
        <taxon>Roseomonadaceae</taxon>
        <taxon>Falsiroseomonas</taxon>
    </lineage>
</organism>
<dbReference type="CDD" id="cd00588">
    <property type="entry name" value="CheW_like"/>
    <property type="match status" value="2"/>
</dbReference>
<dbReference type="PROSITE" id="PS50851">
    <property type="entry name" value="CHEW"/>
    <property type="match status" value="3"/>
</dbReference>
<reference evidence="2 3" key="1">
    <citation type="submission" date="2020-03" db="EMBL/GenBank/DDBJ databases">
        <title>Roseomonas selenitidurans sp. nov. isolated from soil.</title>
        <authorList>
            <person name="Liu H."/>
        </authorList>
    </citation>
    <scope>NUCLEOTIDE SEQUENCE [LARGE SCALE GENOMIC DNA]</scope>
    <source>
        <strain evidence="2 3">JCM 15073</strain>
    </source>
</reference>
<evidence type="ECO:0000259" key="1">
    <source>
        <dbReference type="PROSITE" id="PS50851"/>
    </source>
</evidence>
<sequence>MTALPPPATPPDRMDHALVFGVLRVAGREVAVPAELLQEVVEWPATLVPPLRAVALSLGTFNLRGLAIPVLDLRRLLDAEPADGAGRIAVLRTEGGWLGLAVDGIAEVLRVAASDIDHLAVSGAASDPPLVTRLITQREGGRILPVLDVESLLRRPGVTRLAPHPSRLERAGKANRFHQQYLFFDCDDLRFCLETRAVREVIEHPKIDRTYRLGEIYHGMITLRGEAVPVVDLFHLLALPGQETPKTRLLVLELHGQVVALMVSAVVGMRRLAAENMMPLPGFGLRRPDLFSGVVTGDLGDKDTLMLREDALLLSHDGLMRDRNVGALHRLHDGLVADATSTPGARRRDRSGGQRTALLQFSAGTPHLVPLAQVQEILAMPPHYLKVGSTDGCVLGLMKRRGTMVPLADFRRLAGQPDRPADDATRVLLARGAQSTFGFIVDAAEAVEHAFVTSRADDGAATRLADGDPGETAVAAATGLLWVQDAGGARALSVVDLSRLACALEARFAPAA</sequence>
<proteinExistence type="predicted"/>
<feature type="domain" description="CheW-like" evidence="1">
    <location>
        <begin position="178"/>
        <end position="318"/>
    </location>
</feature>
<dbReference type="SMART" id="SM00260">
    <property type="entry name" value="CheW"/>
    <property type="match status" value="3"/>
</dbReference>
<evidence type="ECO:0000313" key="3">
    <source>
        <dbReference type="Proteomes" id="UP000765160"/>
    </source>
</evidence>
<dbReference type="EMBL" id="JAAVTX010000004">
    <property type="protein sequence ID" value="NKE45780.1"/>
    <property type="molecule type" value="Genomic_DNA"/>
</dbReference>
<dbReference type="Gene3D" id="2.40.50.180">
    <property type="entry name" value="CheA-289, Domain 4"/>
    <property type="match status" value="3"/>
</dbReference>
<dbReference type="PANTHER" id="PTHR22617">
    <property type="entry name" value="CHEMOTAXIS SENSOR HISTIDINE KINASE-RELATED"/>
    <property type="match status" value="1"/>
</dbReference>
<dbReference type="RefSeq" id="WP_168050320.1">
    <property type="nucleotide sequence ID" value="NZ_JAATJR010000004.1"/>
</dbReference>
<comment type="caution">
    <text evidence="2">The sequence shown here is derived from an EMBL/GenBank/DDBJ whole genome shotgun (WGS) entry which is preliminary data.</text>
</comment>
<dbReference type="InterPro" id="IPR002545">
    <property type="entry name" value="CheW-lke_dom"/>
</dbReference>
<feature type="domain" description="CheW-like" evidence="1">
    <location>
        <begin position="17"/>
        <end position="158"/>
    </location>
</feature>
<evidence type="ECO:0000313" key="2">
    <source>
        <dbReference type="EMBL" id="NKE45780.1"/>
    </source>
</evidence>
<dbReference type="SUPFAM" id="SSF50341">
    <property type="entry name" value="CheW-like"/>
    <property type="match status" value="3"/>
</dbReference>
<name>A0ABX1F0C3_9PROT</name>
<protein>
    <submittedName>
        <fullName evidence="2">Chemotaxis protein CheW</fullName>
    </submittedName>
</protein>
<dbReference type="Pfam" id="PF01584">
    <property type="entry name" value="CheW"/>
    <property type="match status" value="3"/>
</dbReference>
<keyword evidence="3" id="KW-1185">Reference proteome</keyword>
<dbReference type="PANTHER" id="PTHR22617:SF23">
    <property type="entry name" value="CHEMOTAXIS PROTEIN CHEW"/>
    <property type="match status" value="1"/>
</dbReference>
<dbReference type="InterPro" id="IPR039315">
    <property type="entry name" value="CheW"/>
</dbReference>
<dbReference type="Proteomes" id="UP000765160">
    <property type="component" value="Unassembled WGS sequence"/>
</dbReference>